<dbReference type="Gene3D" id="2.130.10.30">
    <property type="entry name" value="Regulator of chromosome condensation 1/beta-lactamase-inhibitor protein II"/>
    <property type="match status" value="1"/>
</dbReference>
<organism evidence="4 5">
    <name type="scientific">Anaeramoeba flamelloides</name>
    <dbReference type="NCBI Taxonomy" id="1746091"/>
    <lineage>
        <taxon>Eukaryota</taxon>
        <taxon>Metamonada</taxon>
        <taxon>Anaeramoebidae</taxon>
        <taxon>Anaeramoeba</taxon>
    </lineage>
</organism>
<dbReference type="Pfam" id="PF00651">
    <property type="entry name" value="BTB"/>
    <property type="match status" value="1"/>
</dbReference>
<dbReference type="Gene3D" id="3.30.710.10">
    <property type="entry name" value="Potassium Channel Kv1.1, Chain A"/>
    <property type="match status" value="1"/>
</dbReference>
<dbReference type="InterPro" id="IPR051553">
    <property type="entry name" value="Ran_GTPase-activating"/>
</dbReference>
<dbReference type="CDD" id="cd18186">
    <property type="entry name" value="BTB_POZ_ZBTB_KLHL-like"/>
    <property type="match status" value="1"/>
</dbReference>
<feature type="domain" description="BTB" evidence="3">
    <location>
        <begin position="504"/>
        <end position="576"/>
    </location>
</feature>
<dbReference type="InterPro" id="IPR000408">
    <property type="entry name" value="Reg_chr_condens"/>
</dbReference>
<comment type="caution">
    <text evidence="4">The sequence shown here is derived from an EMBL/GenBank/DDBJ whole genome shotgun (WGS) entry which is preliminary data.</text>
</comment>
<gene>
    <name evidence="4" type="ORF">M0813_03920</name>
</gene>
<protein>
    <recommendedName>
        <fullName evidence="3">BTB domain-containing protein</fullName>
    </recommendedName>
</protein>
<evidence type="ECO:0000259" key="3">
    <source>
        <dbReference type="PROSITE" id="PS50097"/>
    </source>
</evidence>
<proteinExistence type="predicted"/>
<dbReference type="InterPro" id="IPR009091">
    <property type="entry name" value="RCC1/BLIP-II"/>
</dbReference>
<accession>A0ABQ8XRK1</accession>
<name>A0ABQ8XRK1_9EUKA</name>
<dbReference type="PANTHER" id="PTHR45982:SF1">
    <property type="entry name" value="REGULATOR OF CHROMOSOME CONDENSATION"/>
    <property type="match status" value="1"/>
</dbReference>
<sequence>MTSKDYLLGSKKYSFLVDPNCNFLPNITNLKKHNQIIDIIPCHNTLPKTVNCILQYSSSDFELFSSCLFRHKDQNKKREKVKVKEIEKEKEKKKIQSEKQRQIKRYKFQIDSSYKIKKILASNSNYLILTLLGHVYSLGNNNSSSILPFEDPINCLPYQLRIVSFFQKNDLFVEDIVCGEKNNYFLCSNGHLYGNGNNLYGQLALNCNTETQQVPRLLLKNIKKVFSGFSSKRFFFIKSNDNSLYGCGNHYNGALGIGKKNMNCYSPVKINSIETSDLLDLVSLKKHTIYITKKEGKIYSCGSSKFNGLGLKSYYFLEIPKLKNKKIIQISGGVKQTLVLTHKNEIYGWGFPNQKKYNFLKLDSKYPQKINFPNININDTFIKLSCGNKISFICQSKRNPIIEDFRQLLIKKQFSDFTFPNTKIKAHKLLLELRTGCEINHIEHAFQQYTKNQIKSFLLWLYTDDTTNFELISQIFTDLNIKFCNNENKLENDLRKFYNDPNSKDFSIIIENHNDKKKNTIIKVHKFILIARSGLFRSLFDFQPSILQIKEASKMSFNSMKLLIKFLYTEKIKIKGKYDPLLIVNELSDAIEYYQLNEWSSLSTQINEISQNIQNISNSVNNINKNDSNCCLQ</sequence>
<dbReference type="PROSITE" id="PS50097">
    <property type="entry name" value="BTB"/>
    <property type="match status" value="1"/>
</dbReference>
<feature type="repeat" description="RCC1" evidence="1">
    <location>
        <begin position="242"/>
        <end position="294"/>
    </location>
</feature>
<reference evidence="4" key="1">
    <citation type="submission" date="2022-08" db="EMBL/GenBank/DDBJ databases">
        <title>Novel sulfate-reducing endosymbionts in the free-living metamonad Anaeramoeba.</title>
        <authorList>
            <person name="Jerlstrom-Hultqvist J."/>
            <person name="Cepicka I."/>
            <person name="Gallot-Lavallee L."/>
            <person name="Salas-Leiva D."/>
            <person name="Curtis B.A."/>
            <person name="Zahonova K."/>
            <person name="Pipaliya S."/>
            <person name="Dacks J."/>
            <person name="Roger A.J."/>
        </authorList>
    </citation>
    <scope>NUCLEOTIDE SEQUENCE</scope>
    <source>
        <strain evidence="4">Schooner1</strain>
    </source>
</reference>
<dbReference type="Proteomes" id="UP001150062">
    <property type="component" value="Unassembled WGS sequence"/>
</dbReference>
<keyword evidence="2" id="KW-0175">Coiled coil</keyword>
<feature type="repeat" description="RCC1" evidence="1">
    <location>
        <begin position="296"/>
        <end position="343"/>
    </location>
</feature>
<dbReference type="InterPro" id="IPR011333">
    <property type="entry name" value="SKP1/BTB/POZ_sf"/>
</dbReference>
<dbReference type="EMBL" id="JAOAOG010000264">
    <property type="protein sequence ID" value="KAJ6235236.1"/>
    <property type="molecule type" value="Genomic_DNA"/>
</dbReference>
<keyword evidence="5" id="KW-1185">Reference proteome</keyword>
<dbReference type="InterPro" id="IPR000210">
    <property type="entry name" value="BTB/POZ_dom"/>
</dbReference>
<dbReference type="PANTHER" id="PTHR45982">
    <property type="entry name" value="REGULATOR OF CHROMOSOME CONDENSATION"/>
    <property type="match status" value="1"/>
</dbReference>
<evidence type="ECO:0000256" key="1">
    <source>
        <dbReference type="PROSITE-ProRule" id="PRU00235"/>
    </source>
</evidence>
<dbReference type="SUPFAM" id="SSF50985">
    <property type="entry name" value="RCC1/BLIP-II"/>
    <property type="match status" value="1"/>
</dbReference>
<evidence type="ECO:0000313" key="4">
    <source>
        <dbReference type="EMBL" id="KAJ6235236.1"/>
    </source>
</evidence>
<feature type="coiled-coil region" evidence="2">
    <location>
        <begin position="76"/>
        <end position="103"/>
    </location>
</feature>
<evidence type="ECO:0000256" key="2">
    <source>
        <dbReference type="SAM" id="Coils"/>
    </source>
</evidence>
<dbReference type="SMART" id="SM00225">
    <property type="entry name" value="BTB"/>
    <property type="match status" value="1"/>
</dbReference>
<dbReference type="PROSITE" id="PS50012">
    <property type="entry name" value="RCC1_3"/>
    <property type="match status" value="2"/>
</dbReference>
<dbReference type="SUPFAM" id="SSF54695">
    <property type="entry name" value="POZ domain"/>
    <property type="match status" value="1"/>
</dbReference>
<evidence type="ECO:0000313" key="5">
    <source>
        <dbReference type="Proteomes" id="UP001150062"/>
    </source>
</evidence>